<evidence type="ECO:0000313" key="3">
    <source>
        <dbReference type="EMBL" id="ADH92015.1"/>
    </source>
</evidence>
<feature type="transmembrane region" description="Helical" evidence="1">
    <location>
        <begin position="29"/>
        <end position="50"/>
    </location>
</feature>
<feature type="domain" description="YdbS-like PH" evidence="2">
    <location>
        <begin position="281"/>
        <end position="337"/>
    </location>
</feature>
<organism evidence="3 4">
    <name type="scientific">Arcanobacterium haemolyticum (strain ATCC 9345 / DSM 20595 / CCM 5947 / CCUG 17215 / LMG 16163 / NBRC 15585 / NCTC 8452 / 11018)</name>
    <dbReference type="NCBI Taxonomy" id="644284"/>
    <lineage>
        <taxon>Bacteria</taxon>
        <taxon>Bacillati</taxon>
        <taxon>Actinomycetota</taxon>
        <taxon>Actinomycetes</taxon>
        <taxon>Actinomycetales</taxon>
        <taxon>Actinomycetaceae</taxon>
        <taxon>Arcanobacterium</taxon>
    </lineage>
</organism>
<dbReference type="RefSeq" id="WP_013169513.1">
    <property type="nucleotide sequence ID" value="NC_014218.1"/>
</dbReference>
<dbReference type="PANTHER" id="PTHR34473">
    <property type="entry name" value="UPF0699 TRANSMEMBRANE PROTEIN YDBS"/>
    <property type="match status" value="1"/>
</dbReference>
<keyword evidence="1" id="KW-0812">Transmembrane</keyword>
<dbReference type="OrthoDB" id="3190163at2"/>
<keyword evidence="1" id="KW-1133">Transmembrane helix</keyword>
<feature type="transmembrane region" description="Helical" evidence="1">
    <location>
        <begin position="255"/>
        <end position="273"/>
    </location>
</feature>
<feature type="transmembrane region" description="Helical" evidence="1">
    <location>
        <begin position="226"/>
        <end position="249"/>
    </location>
</feature>
<evidence type="ECO:0000313" key="4">
    <source>
        <dbReference type="Proteomes" id="UP000000376"/>
    </source>
</evidence>
<feature type="transmembrane region" description="Helical" evidence="1">
    <location>
        <begin position="70"/>
        <end position="92"/>
    </location>
</feature>
<gene>
    <name evidence="3" type="ordered locus">Arch_0257</name>
</gene>
<reference evidence="3 4" key="1">
    <citation type="journal article" date="2010" name="Stand. Genomic Sci.">
        <title>Complete genome sequence of Arcanobacterium haemolyticum type strain (11018).</title>
        <authorList>
            <person name="Yasawong M."/>
            <person name="Teshima H."/>
            <person name="Lapidus A."/>
            <person name="Nolan M."/>
            <person name="Lucas S."/>
            <person name="Glavina Del Rio T."/>
            <person name="Tice H."/>
            <person name="Cheng J."/>
            <person name="Bruce D."/>
            <person name="Detter C."/>
            <person name="Tapia R."/>
            <person name="Han C."/>
            <person name="Goodwin L."/>
            <person name="Pitluck S."/>
            <person name="Liolios K."/>
            <person name="Ivanova N."/>
            <person name="Mavromatis K."/>
            <person name="Mikhailova N."/>
            <person name="Pati A."/>
            <person name="Chen A."/>
            <person name="Palaniappan K."/>
            <person name="Land M."/>
            <person name="Hauser L."/>
            <person name="Chang Y."/>
            <person name="Jeffries C."/>
            <person name="Rohde M."/>
            <person name="Sikorski J."/>
            <person name="Pukall R."/>
            <person name="Goker M."/>
            <person name="Woyke T."/>
            <person name="Bristow J."/>
            <person name="Eisen J."/>
            <person name="Markowitz V."/>
            <person name="Hugenholtz P."/>
            <person name="Kyrpides N."/>
            <person name="Klenk H."/>
        </authorList>
    </citation>
    <scope>NUCLEOTIDE SEQUENCE [LARGE SCALE GENOMIC DNA]</scope>
    <source>
        <strain evidence="4">ATCC 9345 / DSM 20595 / CCUG 17215 / LMG 16163 / NBRC 15585 / NCTC 8452 / 11018</strain>
    </source>
</reference>
<evidence type="ECO:0000256" key="1">
    <source>
        <dbReference type="SAM" id="Phobius"/>
    </source>
</evidence>
<dbReference type="Pfam" id="PF03703">
    <property type="entry name" value="bPH_2"/>
    <property type="match status" value="3"/>
</dbReference>
<dbReference type="PIRSF" id="PIRSF026631">
    <property type="entry name" value="UCP026631"/>
    <property type="match status" value="1"/>
</dbReference>
<sequence length="516" mass="57289">MAEKTDKQKLGESSVPQGAWRKFHKVTPLADAGTTWLALGAFIAVIIAQIVENQVNDLGFYIELITPTRVLIGVGILLGLTAIFVGVSAVMWRHKSYAIVPSGVHYRNGIVMKKYQHVRWDRVQSVEVEQRLFARIFGFGAVKVDAAGFAEDPVELGLLPLDQCRVLREEILASLAKARGGVLTEVSIADDDATAPHQPLDPQSSAPATQPAISDQMVYHLPTKRLIPSTILTGSALFSIAGVILAAVWKFVFESGFSVAFLFFIAGTVVNSIKYISGSFNTKVFLAENGLKIRHGLTKLVTRSLPPTRIHAVSIKQPLLWRRFDWWQVTVTIAGSSLEDMTDNASNVIVPCGSRAEVIRVVSTIFPTLGTDDDARLMDELMYRKGKAHFLETPPKRVRWIDPIAGTVGAFYANVRVFAIRRGRLWRSVQLIFQDHTQSVAIQQGPLQRWLRLASVHVHMLVGPVHGIVKNFDIDQMHELVLRQNALTKQAREIEVSETIDEWKARLNLVGDVRGE</sequence>
<proteinExistence type="predicted"/>
<dbReference type="InterPro" id="IPR014529">
    <property type="entry name" value="UCP026631"/>
</dbReference>
<dbReference type="AlphaFoldDB" id="D7BM66"/>
<protein>
    <submittedName>
        <fullName evidence="3">Membrane-flanked domain protein</fullName>
    </submittedName>
</protein>
<feature type="domain" description="YdbS-like PH" evidence="2">
    <location>
        <begin position="416"/>
        <end position="459"/>
    </location>
</feature>
<keyword evidence="4" id="KW-1185">Reference proteome</keyword>
<accession>D7BM66</accession>
<dbReference type="EMBL" id="CP002045">
    <property type="protein sequence ID" value="ADH92015.1"/>
    <property type="molecule type" value="Genomic_DNA"/>
</dbReference>
<evidence type="ECO:0000259" key="2">
    <source>
        <dbReference type="Pfam" id="PF03703"/>
    </source>
</evidence>
<dbReference type="STRING" id="644284.Arch_0257"/>
<dbReference type="HOGENOM" id="CLU_024617_4_2_11"/>
<keyword evidence="1" id="KW-0472">Membrane</keyword>
<dbReference type="InterPro" id="IPR005182">
    <property type="entry name" value="YdbS-like_PH"/>
</dbReference>
<feature type="domain" description="YdbS-like PH" evidence="2">
    <location>
        <begin position="92"/>
        <end position="171"/>
    </location>
</feature>
<dbReference type="KEGG" id="ahe:Arch_0257"/>
<dbReference type="Proteomes" id="UP000000376">
    <property type="component" value="Chromosome"/>
</dbReference>
<dbReference type="eggNOG" id="COG3428">
    <property type="taxonomic scope" value="Bacteria"/>
</dbReference>
<dbReference type="PANTHER" id="PTHR34473:SF2">
    <property type="entry name" value="UPF0699 TRANSMEMBRANE PROTEIN YDBT"/>
    <property type="match status" value="1"/>
</dbReference>
<name>D7BM66_ARCHD</name>